<dbReference type="eggNOG" id="COG2030">
    <property type="taxonomic scope" value="Bacteria"/>
</dbReference>
<dbReference type="Pfam" id="PF13452">
    <property type="entry name" value="FAS1_DH_region"/>
    <property type="match status" value="1"/>
</dbReference>
<dbReference type="EMBL" id="LQPY01000004">
    <property type="protein sequence ID" value="ORX07684.1"/>
    <property type="molecule type" value="Genomic_DNA"/>
</dbReference>
<dbReference type="OrthoDB" id="4235906at2"/>
<dbReference type="InterPro" id="IPR039569">
    <property type="entry name" value="FAS1-like_DH_region"/>
</dbReference>
<evidence type="ECO:0000313" key="4">
    <source>
        <dbReference type="EMBL" id="ORX07684.1"/>
    </source>
</evidence>
<dbReference type="SUPFAM" id="SSF54637">
    <property type="entry name" value="Thioesterase/thiol ester dehydrase-isomerase"/>
    <property type="match status" value="2"/>
</dbReference>
<dbReference type="Gene3D" id="3.10.129.10">
    <property type="entry name" value="Hotdog Thioesterase"/>
    <property type="match status" value="2"/>
</dbReference>
<evidence type="ECO:0000313" key="3">
    <source>
        <dbReference type="EMBL" id="CDO91467.1"/>
    </source>
</evidence>
<reference evidence="4 5" key="3">
    <citation type="submission" date="2016-01" db="EMBL/GenBank/DDBJ databases">
        <title>The new phylogeny of the genus Mycobacterium.</title>
        <authorList>
            <person name="Tarcisio F."/>
            <person name="Conor M."/>
            <person name="Antonella G."/>
            <person name="Elisabetta G."/>
            <person name="Giulia F.S."/>
            <person name="Sara T."/>
            <person name="Anna F."/>
            <person name="Clotilde B."/>
            <person name="Roberto B."/>
            <person name="Veronica D.S."/>
            <person name="Fabio R."/>
            <person name="Monica P."/>
            <person name="Olivier J."/>
            <person name="Enrico T."/>
            <person name="Nicola S."/>
        </authorList>
    </citation>
    <scope>NUCLEOTIDE SEQUENCE [LARGE SCALE GENOMIC DNA]</scope>
    <source>
        <strain evidence="4 5">DSM 44626</strain>
    </source>
</reference>
<proteinExistence type="predicted"/>
<keyword evidence="5" id="KW-1185">Reference proteome</keyword>
<dbReference type="Proteomes" id="UP000193710">
    <property type="component" value="Unassembled WGS sequence"/>
</dbReference>
<dbReference type="RefSeq" id="WP_036473761.1">
    <property type="nucleotide sequence ID" value="NZ_HG964447.1"/>
</dbReference>
<reference evidence="3" key="1">
    <citation type="journal article" date="2014" name="Genome Announc.">
        <title>Draft Genome Sequence of Mycobacterium triplex DSM 44626.</title>
        <authorList>
            <person name="Sassi M."/>
            <person name="Croce O."/>
            <person name="Robert C."/>
            <person name="Raoult D."/>
            <person name="Drancourt M."/>
        </authorList>
    </citation>
    <scope>NUCLEOTIDE SEQUENCE [LARGE SCALE GENOMIC DNA]</scope>
    <source>
        <strain evidence="3">DSM 44626</strain>
    </source>
</reference>
<dbReference type="HOGENOM" id="CLU_729249_0_0_11"/>
<protein>
    <submittedName>
        <fullName evidence="3">Dehydratase</fullName>
    </submittedName>
</protein>
<dbReference type="InterPro" id="IPR029069">
    <property type="entry name" value="HotDog_dom_sf"/>
</dbReference>
<dbReference type="EMBL" id="HG964447">
    <property type="protein sequence ID" value="CDO91467.1"/>
    <property type="molecule type" value="Genomic_DNA"/>
</dbReference>
<evidence type="ECO:0000256" key="1">
    <source>
        <dbReference type="SAM" id="MobiDB-lite"/>
    </source>
</evidence>
<name>A0A024K7A5_9MYCO</name>
<dbReference type="AlphaFoldDB" id="A0A024K7A5"/>
<dbReference type="Proteomes" id="UP000028880">
    <property type="component" value="Unassembled WGS sequence"/>
</dbReference>
<feature type="region of interest" description="Disordered" evidence="1">
    <location>
        <begin position="1"/>
        <end position="31"/>
    </location>
</feature>
<feature type="domain" description="FAS1-like dehydratase" evidence="2">
    <location>
        <begin position="56"/>
        <end position="183"/>
    </location>
</feature>
<accession>A0A024K7A5</accession>
<sequence length="441" mass="49335">MTTTQKPGADAGASEATGDDLAAEEGRITDEDIERAKGQIGIPVHQRDEAWHKLPSADAITHFAFGCGDDNPLFYDPAYGPTTRWHGQIASPTFPIATGLDQTPKFTDPERKKLFRGLFRGTGKYYSGVKWTWYRPIYAGRPVLAENYTLDVQVKDSEFSGGRSVKETYRYLYVDIDGNPIATRDESYINAERHGSKKSGKLKDIQRKHWTPEEFAQVEEEYEAERRRGADPQWWEDISVGDELPGIIKGPLTVVDIISMHMGWGWGGYGVGPLKFAHQLRKRMPAFYQPDEYGVPDVVQRLHWDAARAQALGIPAPYDYGQMRAAWVSHLITNWIGDDGWLAEMDLQLRGFNYHGDVHRCTGTVTAKGDGPDDLVSLDVFATSQRNETTTRGTAKVLLPSKTSGAVVLPIPDADLRRRGAQVVSRVFGKVGEEMRRLYGE</sequence>
<gene>
    <name evidence="4" type="ORF">AWC29_05850</name>
    <name evidence="3" type="ORF">BN973_05876</name>
</gene>
<organism evidence="3">
    <name type="scientific">Mycobacterium triplex</name>
    <dbReference type="NCBI Taxonomy" id="47839"/>
    <lineage>
        <taxon>Bacteria</taxon>
        <taxon>Bacillati</taxon>
        <taxon>Actinomycetota</taxon>
        <taxon>Actinomycetes</taxon>
        <taxon>Mycobacteriales</taxon>
        <taxon>Mycobacteriaceae</taxon>
        <taxon>Mycobacterium</taxon>
        <taxon>Mycobacterium simiae complex</taxon>
    </lineage>
</organism>
<evidence type="ECO:0000313" key="5">
    <source>
        <dbReference type="Proteomes" id="UP000193710"/>
    </source>
</evidence>
<dbReference type="STRING" id="47839.BN973_05876"/>
<evidence type="ECO:0000259" key="2">
    <source>
        <dbReference type="Pfam" id="PF13452"/>
    </source>
</evidence>
<reference evidence="3" key="2">
    <citation type="submission" date="2014-04" db="EMBL/GenBank/DDBJ databases">
        <authorList>
            <person name="Xu Y.W."/>
            <person name="Yang Q."/>
        </authorList>
    </citation>
    <scope>NUCLEOTIDE SEQUENCE</scope>
    <source>
        <strain evidence="3">DSM 44626</strain>
    </source>
</reference>